<dbReference type="EMBL" id="JACHFR010000005">
    <property type="protein sequence ID" value="MBB5220062.1"/>
    <property type="molecule type" value="Genomic_DNA"/>
</dbReference>
<reference evidence="1 3" key="2">
    <citation type="submission" date="2020-08" db="EMBL/GenBank/DDBJ databases">
        <title>Genomic Encyclopedia of Type Strains, Phase IV (KMG-IV): sequencing the most valuable type-strain genomes for metagenomic binning, comparative biology and taxonomic classification.</title>
        <authorList>
            <person name="Goeker M."/>
        </authorList>
    </citation>
    <scope>NUCLEOTIDE SEQUENCE [LARGE SCALE GENOMIC DNA]</scope>
    <source>
        <strain evidence="1 3">DSM 103679</strain>
    </source>
</reference>
<dbReference type="AlphaFoldDB" id="A0A840SL31"/>
<proteinExistence type="predicted"/>
<dbReference type="Proteomes" id="UP000593591">
    <property type="component" value="Chromosome"/>
</dbReference>
<evidence type="ECO:0000313" key="2">
    <source>
        <dbReference type="EMBL" id="QOS40625.1"/>
    </source>
</evidence>
<protein>
    <submittedName>
        <fullName evidence="1">Uncharacterized protein</fullName>
    </submittedName>
</protein>
<organism evidence="1 3">
    <name type="scientific">Treponema rectale</name>
    <dbReference type="NCBI Taxonomy" id="744512"/>
    <lineage>
        <taxon>Bacteria</taxon>
        <taxon>Pseudomonadati</taxon>
        <taxon>Spirochaetota</taxon>
        <taxon>Spirochaetia</taxon>
        <taxon>Spirochaetales</taxon>
        <taxon>Treponemataceae</taxon>
        <taxon>Treponema</taxon>
    </lineage>
</organism>
<evidence type="ECO:0000313" key="4">
    <source>
        <dbReference type="Proteomes" id="UP000593591"/>
    </source>
</evidence>
<evidence type="ECO:0000313" key="1">
    <source>
        <dbReference type="EMBL" id="MBB5220062.1"/>
    </source>
</evidence>
<sequence>MFSNGINLNASSYKSLFSSSGGILNVPVNPNAVIYSQFDYVHGIAADNGQRGVPVSRVSILNTLINQLVNMKKTPAFSKEEIGGMNDEQKDALIKQYQQQIQTEIAAAAQAQTGSYGLAGIMPEAGAVISLSI</sequence>
<dbReference type="RefSeq" id="WP_184653766.1">
    <property type="nucleotide sequence ID" value="NZ_JACHFR010000005.1"/>
</dbReference>
<keyword evidence="3" id="KW-1185">Reference proteome</keyword>
<accession>A0A840SL31</accession>
<name>A0A840SL31_9SPIR</name>
<reference evidence="2 4" key="1">
    <citation type="submission" date="2018-08" db="EMBL/GenBank/DDBJ databases">
        <title>The first complete genome of Treponema rectale (CHPAT), a commensal spirochete of the bovine rectum.</title>
        <authorList>
            <person name="Staton G.J."/>
            <person name="Clegg S.R."/>
            <person name="Carter S.D."/>
            <person name="Radford A.D."/>
            <person name="Darby A."/>
            <person name="Hall N."/>
            <person name="Birtles R.J."/>
            <person name="Evans N.J."/>
        </authorList>
    </citation>
    <scope>NUCLEOTIDE SEQUENCE [LARGE SCALE GENOMIC DNA]</scope>
    <source>
        <strain evidence="2 4">CHPA</strain>
    </source>
</reference>
<dbReference type="Proteomes" id="UP000578697">
    <property type="component" value="Unassembled WGS sequence"/>
</dbReference>
<gene>
    <name evidence="2" type="ORF">DYE49_09200</name>
    <name evidence="1" type="ORF">HNP77_002452</name>
</gene>
<dbReference type="EMBL" id="CP031517">
    <property type="protein sequence ID" value="QOS40625.1"/>
    <property type="molecule type" value="Genomic_DNA"/>
</dbReference>
<dbReference type="KEGG" id="trc:DYE49_09200"/>
<evidence type="ECO:0000313" key="3">
    <source>
        <dbReference type="Proteomes" id="UP000578697"/>
    </source>
</evidence>